<evidence type="ECO:0000313" key="2">
    <source>
        <dbReference type="Proteomes" id="UP001348805"/>
    </source>
</evidence>
<dbReference type="EMBL" id="OR769219">
    <property type="protein sequence ID" value="WQJ51169.1"/>
    <property type="molecule type" value="Genomic_DNA"/>
</dbReference>
<sequence length="93" mass="10710">MDITKDLLIFHNFEYDYDSGFGDFESMDVFTKTVGPINHTFIITINNGHTNMIGRNWNCIIQNDDMETVASVEVQTTDQLNKLFDLMNINLSL</sequence>
<name>A0ABZ0YZC6_9CAUD</name>
<reference evidence="1 2" key="1">
    <citation type="submission" date="2023-11" db="EMBL/GenBank/DDBJ databases">
        <authorList>
            <person name="Cook R."/>
            <person name="Crisci M."/>
            <person name="Pye H."/>
            <person name="Adriaenssens E."/>
            <person name="Santini J."/>
        </authorList>
    </citation>
    <scope>NUCLEOTIDE SEQUENCE [LARGE SCALE GENOMIC DNA]</scope>
    <source>
        <strain evidence="1">Lak_Megaphage_RVC_AP3_GC26</strain>
    </source>
</reference>
<keyword evidence="2" id="KW-1185">Reference proteome</keyword>
<organism evidence="1 2">
    <name type="scientific">phage Lak_Megaphage_RVC_AP3_GC26</name>
    <dbReference type="NCBI Taxonomy" id="3109225"/>
    <lineage>
        <taxon>Viruses</taxon>
        <taxon>Duplodnaviria</taxon>
        <taxon>Heunggongvirae</taxon>
        <taxon>Uroviricota</taxon>
        <taxon>Caudoviricetes</taxon>
        <taxon>Caudoviricetes code 15 clade</taxon>
    </lineage>
</organism>
<accession>A0ABZ0YZC6</accession>
<protein>
    <submittedName>
        <fullName evidence="1">Uncharacterized protein</fullName>
    </submittedName>
</protein>
<proteinExistence type="predicted"/>
<evidence type="ECO:0000313" key="1">
    <source>
        <dbReference type="EMBL" id="WQJ51169.1"/>
    </source>
</evidence>
<dbReference type="Proteomes" id="UP001348805">
    <property type="component" value="Segment"/>
</dbReference>